<evidence type="ECO:0000313" key="1">
    <source>
        <dbReference type="EMBL" id="KGN82000.1"/>
    </source>
</evidence>
<dbReference type="STRING" id="36874.HQ34_06325"/>
<dbReference type="AlphaFoldDB" id="A0A0A2EWV0"/>
<keyword evidence="2" id="KW-1185">Reference proteome</keyword>
<dbReference type="Proteomes" id="UP000030125">
    <property type="component" value="Unassembled WGS sequence"/>
</dbReference>
<name>A0A0A2EWV0_PORCN</name>
<organism evidence="1 2">
    <name type="scientific">Porphyromonas cangingivalis</name>
    <dbReference type="NCBI Taxonomy" id="36874"/>
    <lineage>
        <taxon>Bacteria</taxon>
        <taxon>Pseudomonadati</taxon>
        <taxon>Bacteroidota</taxon>
        <taxon>Bacteroidia</taxon>
        <taxon>Bacteroidales</taxon>
        <taxon>Porphyromonadaceae</taxon>
        <taxon>Porphyromonas</taxon>
    </lineage>
</organism>
<gene>
    <name evidence="1" type="ORF">HQ35_03110</name>
</gene>
<proteinExistence type="predicted"/>
<accession>A0A0A2EWV0</accession>
<reference evidence="1 2" key="1">
    <citation type="submission" date="2014-08" db="EMBL/GenBank/DDBJ databases">
        <title>Porphyromonas cangingivalis strain:COT-109_OH1386 Genome sequencing.</title>
        <authorList>
            <person name="Wallis C."/>
            <person name="Deusch O."/>
            <person name="O'Flynn C."/>
            <person name="Davis I."/>
            <person name="Jospin G."/>
            <person name="Darling A.E."/>
            <person name="Coil D.A."/>
            <person name="Alexiev A."/>
            <person name="Horsfall A."/>
            <person name="Kirkwood N."/>
            <person name="Harris S."/>
            <person name="Eisen J.A."/>
        </authorList>
    </citation>
    <scope>NUCLEOTIDE SEQUENCE [LARGE SCALE GENOMIC DNA]</scope>
    <source>
        <strain evidence="2">COT-109 OH1386</strain>
    </source>
</reference>
<comment type="caution">
    <text evidence="1">The sequence shown here is derived from an EMBL/GenBank/DDBJ whole genome shotgun (WGS) entry which is preliminary data.</text>
</comment>
<dbReference type="RefSeq" id="WP_036851036.1">
    <property type="nucleotide sequence ID" value="NZ_JQJD01000014.1"/>
</dbReference>
<sequence length="188" mass="21098">MASSVNKVIRRSILALVLIALVVGLRTAVFTTYYLGDADTVHLDGLTPHTLLFINKRSRTVEVSDDLIYQDPLTSGTTQRSLITLGRCVGKPGDVYHLNDSIVLPIPVRGEEISLDSTKVEMLLPLLLADMDEKAKDFSYEKLFKLTRTKRHRFSRDYFLLSTVYGTHVWISKEDIVGRVIGSVSLPF</sequence>
<dbReference type="EMBL" id="JQJD01000014">
    <property type="protein sequence ID" value="KGN82000.1"/>
    <property type="molecule type" value="Genomic_DNA"/>
</dbReference>
<evidence type="ECO:0000313" key="2">
    <source>
        <dbReference type="Proteomes" id="UP000030125"/>
    </source>
</evidence>
<protein>
    <submittedName>
        <fullName evidence="1">Uncharacterized protein</fullName>
    </submittedName>
</protein>